<keyword evidence="2" id="KW-1185">Reference proteome</keyword>
<comment type="caution">
    <text evidence="1">The sequence shown here is derived from an EMBL/GenBank/DDBJ whole genome shotgun (WGS) entry which is preliminary data.</text>
</comment>
<gene>
    <name evidence="1" type="ORF">PCOR1329_LOCUS77955</name>
</gene>
<accession>A0ABN9XLL2</accession>
<proteinExistence type="predicted"/>
<organism evidence="1 2">
    <name type="scientific">Prorocentrum cordatum</name>
    <dbReference type="NCBI Taxonomy" id="2364126"/>
    <lineage>
        <taxon>Eukaryota</taxon>
        <taxon>Sar</taxon>
        <taxon>Alveolata</taxon>
        <taxon>Dinophyceae</taxon>
        <taxon>Prorocentrales</taxon>
        <taxon>Prorocentraceae</taxon>
        <taxon>Prorocentrum</taxon>
    </lineage>
</organism>
<feature type="non-terminal residue" evidence="1">
    <location>
        <position position="1"/>
    </location>
</feature>
<evidence type="ECO:0000313" key="1">
    <source>
        <dbReference type="EMBL" id="CAK0900745.1"/>
    </source>
</evidence>
<evidence type="ECO:0008006" key="3">
    <source>
        <dbReference type="Google" id="ProtNLM"/>
    </source>
</evidence>
<protein>
    <recommendedName>
        <fullName evidence="3">Subtilisin</fullName>
    </recommendedName>
</protein>
<feature type="non-terminal residue" evidence="1">
    <location>
        <position position="128"/>
    </location>
</feature>
<reference evidence="1" key="1">
    <citation type="submission" date="2023-10" db="EMBL/GenBank/DDBJ databases">
        <authorList>
            <person name="Chen Y."/>
            <person name="Shah S."/>
            <person name="Dougan E. K."/>
            <person name="Thang M."/>
            <person name="Chan C."/>
        </authorList>
    </citation>
    <scope>NUCLEOTIDE SEQUENCE [LARGE SCALE GENOMIC DNA]</scope>
</reference>
<name>A0ABN9XLL2_9DINO</name>
<dbReference type="Proteomes" id="UP001189429">
    <property type="component" value="Unassembled WGS sequence"/>
</dbReference>
<dbReference type="EMBL" id="CAUYUJ010020834">
    <property type="protein sequence ID" value="CAK0900745.1"/>
    <property type="molecule type" value="Genomic_DNA"/>
</dbReference>
<sequence length="128" mass="13142">EAPPSRRTGAPADTCTDDPAVAQLMQTARRVEACAPCPAPRRAREHVAAGFCLVSLYADGGQDNAGPLSPGPCLAAAARGGAAITCLCAGADVDIDRSPILQGAIRLGWTNVASGYPGERDRTFGQHK</sequence>
<evidence type="ECO:0000313" key="2">
    <source>
        <dbReference type="Proteomes" id="UP001189429"/>
    </source>
</evidence>